<accession>A0A6A6BUR4</accession>
<dbReference type="AlphaFoldDB" id="A0A6A6BUR4"/>
<evidence type="ECO:0000256" key="2">
    <source>
        <dbReference type="SAM" id="MobiDB-lite"/>
    </source>
</evidence>
<keyword evidence="1" id="KW-0175">Coiled coil</keyword>
<dbReference type="InterPro" id="IPR046529">
    <property type="entry name" value="DUF6594"/>
</dbReference>
<keyword evidence="6" id="KW-1185">Reference proteome</keyword>
<feature type="transmembrane region" description="Helical" evidence="3">
    <location>
        <begin position="544"/>
        <end position="562"/>
    </location>
</feature>
<feature type="compositionally biased region" description="Basic and acidic residues" evidence="2">
    <location>
        <begin position="72"/>
        <end position="99"/>
    </location>
</feature>
<name>A0A6A6BUR4_9PEZI</name>
<evidence type="ECO:0000256" key="3">
    <source>
        <dbReference type="SAM" id="Phobius"/>
    </source>
</evidence>
<sequence>MEDDLACCTNSEAAAHHHICKRNAVSFSREWLICISCYVEGFEPEFFDPFHMEKLKQALVPSTRPVLPIYKDSTEDLPRPFRQDSNTDNHGENTAEHASQKASSDTYPYAPTQALHSTSNFRGKRPINDGSQTTECGPSSSTIDPRIELHEHKKQDPCGHDVTGTQDVSPSMKTAVQLKRSRTAVVSPQSTALRKARRRNSWPLLAPAAPSSQSAAHPSPEQMLPTIATSAICTADKSPTEQSKKLATSVQIIAEINPTAEVEATTEDARPISVQTASLAESLGPPTTWDDVPAGYPMLAKRMADMPTASIFRSFAALNLQNLLYMQAELQDLEKELLKLQAKDAAAGNESIRRRNYARDWWSLQRSGIKGRLSEDDPIQWRVAVMIRDKLQKYNEALIQMMKILSAKEPDEQDYKSIQEFLVSKPMLDGEALVGGDRDIWGVMNENYQKDPEDDLITLLSREKTDRLSRWITSLLVKRLDKKANKKENKENDPRKKRGSVVAFSVESINRWTFMLTTGLGAMLPVASMLALQRLESVQVRTVSLVWIAAFNFFLAILLHWLASVKRAEIFAIASAFAAVNVVFIAK</sequence>
<evidence type="ECO:0000256" key="1">
    <source>
        <dbReference type="SAM" id="Coils"/>
    </source>
</evidence>
<evidence type="ECO:0000313" key="5">
    <source>
        <dbReference type="EMBL" id="KAF2146401.1"/>
    </source>
</evidence>
<feature type="compositionally biased region" description="Polar residues" evidence="2">
    <location>
        <begin position="129"/>
        <end position="143"/>
    </location>
</feature>
<dbReference type="EMBL" id="ML995476">
    <property type="protein sequence ID" value="KAF2146401.1"/>
    <property type="molecule type" value="Genomic_DNA"/>
</dbReference>
<dbReference type="RefSeq" id="XP_033402110.1">
    <property type="nucleotide sequence ID" value="XM_033545356.1"/>
</dbReference>
<dbReference type="GeneID" id="54302862"/>
<feature type="region of interest" description="Disordered" evidence="2">
    <location>
        <begin position="188"/>
        <end position="220"/>
    </location>
</feature>
<gene>
    <name evidence="5" type="ORF">K452DRAFT_341048</name>
</gene>
<organism evidence="5 6">
    <name type="scientific">Aplosporella prunicola CBS 121167</name>
    <dbReference type="NCBI Taxonomy" id="1176127"/>
    <lineage>
        <taxon>Eukaryota</taxon>
        <taxon>Fungi</taxon>
        <taxon>Dikarya</taxon>
        <taxon>Ascomycota</taxon>
        <taxon>Pezizomycotina</taxon>
        <taxon>Dothideomycetes</taxon>
        <taxon>Dothideomycetes incertae sedis</taxon>
        <taxon>Botryosphaeriales</taxon>
        <taxon>Aplosporellaceae</taxon>
        <taxon>Aplosporella</taxon>
    </lineage>
</organism>
<proteinExistence type="predicted"/>
<feature type="region of interest" description="Disordered" evidence="2">
    <location>
        <begin position="70"/>
        <end position="144"/>
    </location>
</feature>
<dbReference type="Proteomes" id="UP000799438">
    <property type="component" value="Unassembled WGS sequence"/>
</dbReference>
<feature type="domain" description="DUF6594" evidence="4">
    <location>
        <begin position="296"/>
        <end position="582"/>
    </location>
</feature>
<evidence type="ECO:0000313" key="6">
    <source>
        <dbReference type="Proteomes" id="UP000799438"/>
    </source>
</evidence>
<evidence type="ECO:0000259" key="4">
    <source>
        <dbReference type="Pfam" id="PF20237"/>
    </source>
</evidence>
<protein>
    <recommendedName>
        <fullName evidence="4">DUF6594 domain-containing protein</fullName>
    </recommendedName>
</protein>
<feature type="transmembrane region" description="Helical" evidence="3">
    <location>
        <begin position="512"/>
        <end position="532"/>
    </location>
</feature>
<reference evidence="5" key="1">
    <citation type="journal article" date="2020" name="Stud. Mycol.">
        <title>101 Dothideomycetes genomes: a test case for predicting lifestyles and emergence of pathogens.</title>
        <authorList>
            <person name="Haridas S."/>
            <person name="Albert R."/>
            <person name="Binder M."/>
            <person name="Bloem J."/>
            <person name="Labutti K."/>
            <person name="Salamov A."/>
            <person name="Andreopoulos B."/>
            <person name="Baker S."/>
            <person name="Barry K."/>
            <person name="Bills G."/>
            <person name="Bluhm B."/>
            <person name="Cannon C."/>
            <person name="Castanera R."/>
            <person name="Culley D."/>
            <person name="Daum C."/>
            <person name="Ezra D."/>
            <person name="Gonzalez J."/>
            <person name="Henrissat B."/>
            <person name="Kuo A."/>
            <person name="Liang C."/>
            <person name="Lipzen A."/>
            <person name="Lutzoni F."/>
            <person name="Magnuson J."/>
            <person name="Mondo S."/>
            <person name="Nolan M."/>
            <person name="Ohm R."/>
            <person name="Pangilinan J."/>
            <person name="Park H.-J."/>
            <person name="Ramirez L."/>
            <person name="Alfaro M."/>
            <person name="Sun H."/>
            <person name="Tritt A."/>
            <person name="Yoshinaga Y."/>
            <person name="Zwiers L.-H."/>
            <person name="Turgeon B."/>
            <person name="Goodwin S."/>
            <person name="Spatafora J."/>
            <person name="Crous P."/>
            <person name="Grigoriev I."/>
        </authorList>
    </citation>
    <scope>NUCLEOTIDE SEQUENCE</scope>
    <source>
        <strain evidence="5">CBS 121167</strain>
    </source>
</reference>
<keyword evidence="3" id="KW-1133">Transmembrane helix</keyword>
<dbReference type="Pfam" id="PF20237">
    <property type="entry name" value="DUF6594"/>
    <property type="match status" value="1"/>
</dbReference>
<keyword evidence="3" id="KW-0472">Membrane</keyword>
<feature type="coiled-coil region" evidence="1">
    <location>
        <begin position="323"/>
        <end position="350"/>
    </location>
</feature>
<feature type="compositionally biased region" description="Low complexity" evidence="2">
    <location>
        <begin position="201"/>
        <end position="220"/>
    </location>
</feature>
<feature type="transmembrane region" description="Helical" evidence="3">
    <location>
        <begin position="568"/>
        <end position="586"/>
    </location>
</feature>
<dbReference type="PANTHER" id="PTHR34502">
    <property type="entry name" value="DUF6594 DOMAIN-CONTAINING PROTEIN-RELATED"/>
    <property type="match status" value="1"/>
</dbReference>
<keyword evidence="3" id="KW-0812">Transmembrane</keyword>
<dbReference type="OrthoDB" id="5342093at2759"/>
<dbReference type="PANTHER" id="PTHR34502:SF5">
    <property type="entry name" value="DUF6594 DOMAIN-CONTAINING PROTEIN"/>
    <property type="match status" value="1"/>
</dbReference>